<reference evidence="7 8" key="1">
    <citation type="submission" date="2016-04" db="EMBL/GenBank/DDBJ databases">
        <title>Draft genome of Fonsecaea erecta CBS 125763.</title>
        <authorList>
            <person name="Weiss V.A."/>
            <person name="Vicente V.A."/>
            <person name="Raittz R.T."/>
            <person name="Moreno L.F."/>
            <person name="De Souza E.M."/>
            <person name="Pedrosa F.O."/>
            <person name="Steffens M.B."/>
            <person name="Faoro H."/>
            <person name="Tadra-Sfeir M.Z."/>
            <person name="Najafzadeh M.J."/>
            <person name="Felipe M.S."/>
            <person name="Teixeira M."/>
            <person name="Sun J."/>
            <person name="Xi L."/>
            <person name="Gomes R."/>
            <person name="De Azevedo C.M."/>
            <person name="Salgado C.G."/>
            <person name="Da Silva M.B."/>
            <person name="Nascimento M.F."/>
            <person name="Queiroz-Telles F."/>
            <person name="Attili D.S."/>
            <person name="Gorbushina A."/>
        </authorList>
    </citation>
    <scope>NUCLEOTIDE SEQUENCE [LARGE SCALE GENOMIC DNA]</scope>
    <source>
        <strain evidence="7 8">CBS 125763</strain>
    </source>
</reference>
<evidence type="ECO:0000313" key="7">
    <source>
        <dbReference type="EMBL" id="OAP57399.1"/>
    </source>
</evidence>
<dbReference type="RefSeq" id="XP_018690766.1">
    <property type="nucleotide sequence ID" value="XM_018839645.1"/>
</dbReference>
<comment type="caution">
    <text evidence="7">The sequence shown here is derived from an EMBL/GenBank/DDBJ whole genome shotgun (WGS) entry which is preliminary data.</text>
</comment>
<organism evidence="7 8">
    <name type="scientific">Fonsecaea erecta</name>
    <dbReference type="NCBI Taxonomy" id="1367422"/>
    <lineage>
        <taxon>Eukaryota</taxon>
        <taxon>Fungi</taxon>
        <taxon>Dikarya</taxon>
        <taxon>Ascomycota</taxon>
        <taxon>Pezizomycotina</taxon>
        <taxon>Eurotiomycetes</taxon>
        <taxon>Chaetothyriomycetidae</taxon>
        <taxon>Chaetothyriales</taxon>
        <taxon>Herpotrichiellaceae</taxon>
        <taxon>Fonsecaea</taxon>
    </lineage>
</organism>
<keyword evidence="6" id="KW-0539">Nucleus</keyword>
<evidence type="ECO:0000256" key="5">
    <source>
        <dbReference type="ARBA" id="ARBA00023163"/>
    </source>
</evidence>
<proteinExistence type="predicted"/>
<evidence type="ECO:0000256" key="3">
    <source>
        <dbReference type="ARBA" id="ARBA00023015"/>
    </source>
</evidence>
<evidence type="ECO:0000256" key="2">
    <source>
        <dbReference type="ARBA" id="ARBA00022833"/>
    </source>
</evidence>
<dbReference type="EMBL" id="LVYI01000007">
    <property type="protein sequence ID" value="OAP57399.1"/>
    <property type="molecule type" value="Genomic_DNA"/>
</dbReference>
<dbReference type="PANTHER" id="PTHR36206:SF12">
    <property type="entry name" value="ASPERCRYPTIN BIOSYNTHESIS CLUSTER-SPECIFIC TRANSCRIPTION REGULATOR ATNN-RELATED"/>
    <property type="match status" value="1"/>
</dbReference>
<accession>A0A178ZCA9</accession>
<dbReference type="InterPro" id="IPR052360">
    <property type="entry name" value="Transcr_Regulatory_Proteins"/>
</dbReference>
<dbReference type="Proteomes" id="UP000078343">
    <property type="component" value="Unassembled WGS sequence"/>
</dbReference>
<sequence>MNNHRARDINSSVGSPPVRLAATEVVPQDIDLLNRYFSTKTMFGVKLGCGEEARQILQASLTDPPIRHAVLSLRAFREDLEASGDDPTSVAQKTHSYHYGLQQYNMALGGIASNLSSLGPNRLKSVLLCCQIFIGIEQVRKDYAAMVQHIIQGLRIMQEYRARPTFDATEKLVPAYHEQLPFLDAFVIKLFAAPCRFAEPPTVPNVSGTTLPVCLIPPHQQPVESRDLRTLAPNMRTELTKIATSTLKFLDKVSQVESVGAALRLLSEKAALLDQLESWLIELEIAQREIRSSSPEPISASFLRLFHLTLKIVLLGALNSSSDMDAELRAESRQLQDLANDVGQRVKAYRMCSGTRVGQREHCTPR</sequence>
<evidence type="ECO:0000256" key="6">
    <source>
        <dbReference type="ARBA" id="ARBA00023242"/>
    </source>
</evidence>
<dbReference type="AlphaFoldDB" id="A0A178ZCA9"/>
<dbReference type="GeneID" id="30012305"/>
<evidence type="ECO:0000313" key="8">
    <source>
        <dbReference type="Proteomes" id="UP000078343"/>
    </source>
</evidence>
<dbReference type="GO" id="GO:0046872">
    <property type="term" value="F:metal ion binding"/>
    <property type="evidence" value="ECO:0007669"/>
    <property type="project" value="UniProtKB-KW"/>
</dbReference>
<keyword evidence="2" id="KW-0862">Zinc</keyword>
<keyword evidence="8" id="KW-1185">Reference proteome</keyword>
<dbReference type="STRING" id="1367422.A0A178ZCA9"/>
<dbReference type="OrthoDB" id="2593732at2759"/>
<name>A0A178ZCA9_9EURO</name>
<keyword evidence="1" id="KW-0479">Metal-binding</keyword>
<gene>
    <name evidence="7" type="ORF">AYL99_08137</name>
</gene>
<evidence type="ECO:0000256" key="4">
    <source>
        <dbReference type="ARBA" id="ARBA00023125"/>
    </source>
</evidence>
<keyword evidence="3" id="KW-0805">Transcription regulation</keyword>
<dbReference type="GO" id="GO:0003677">
    <property type="term" value="F:DNA binding"/>
    <property type="evidence" value="ECO:0007669"/>
    <property type="project" value="UniProtKB-KW"/>
</dbReference>
<keyword evidence="4" id="KW-0238">DNA-binding</keyword>
<keyword evidence="5" id="KW-0804">Transcription</keyword>
<protein>
    <submittedName>
        <fullName evidence="7">Uncharacterized protein</fullName>
    </submittedName>
</protein>
<evidence type="ECO:0000256" key="1">
    <source>
        <dbReference type="ARBA" id="ARBA00022723"/>
    </source>
</evidence>
<dbReference type="PANTHER" id="PTHR36206">
    <property type="entry name" value="ASPERCRYPTIN BIOSYNTHESIS CLUSTER-SPECIFIC TRANSCRIPTION REGULATOR ATNN-RELATED"/>
    <property type="match status" value="1"/>
</dbReference>